<protein>
    <submittedName>
        <fullName evidence="5">Ankyrin</fullName>
    </submittedName>
</protein>
<keyword evidence="2 3" id="KW-0040">ANK repeat</keyword>
<dbReference type="SUPFAM" id="SSF48403">
    <property type="entry name" value="Ankyrin repeat"/>
    <property type="match status" value="1"/>
</dbReference>
<dbReference type="Pfam" id="PF12937">
    <property type="entry name" value="F-box-like"/>
    <property type="match status" value="1"/>
</dbReference>
<dbReference type="InterPro" id="IPR001810">
    <property type="entry name" value="F-box_dom"/>
</dbReference>
<dbReference type="STRING" id="42249.A0A317SQ85"/>
<evidence type="ECO:0000256" key="3">
    <source>
        <dbReference type="PROSITE-ProRule" id="PRU00023"/>
    </source>
</evidence>
<evidence type="ECO:0000313" key="6">
    <source>
        <dbReference type="Proteomes" id="UP000246991"/>
    </source>
</evidence>
<feature type="repeat" description="ANK" evidence="3">
    <location>
        <begin position="152"/>
        <end position="184"/>
    </location>
</feature>
<dbReference type="PROSITE" id="PS50088">
    <property type="entry name" value="ANK_REPEAT"/>
    <property type="match status" value="2"/>
</dbReference>
<dbReference type="EMBL" id="PYWC01000045">
    <property type="protein sequence ID" value="PWW75546.1"/>
    <property type="molecule type" value="Genomic_DNA"/>
</dbReference>
<sequence length="307" mass="34109">MSLSTVPTELILLISGYLCPTDLNSLLRTCSSFHRILTNSLYRLTCKSKHEKAALYSSAAAGNRTLVYLIFKQNPDLTIFDEDTDSPIESSTPAEKKTDLALHLGVDLILRYPGKPKDLYGDGASYAVATYRPALLKQLLSYHADPSCVTSNGQTPLHLAVENRNPTAAKLLLQYSANPDEREFENPRLLCSTFGRGYTALHRAVSNDDLEMAKILLEGGASTEIRNMFGKTPWFLAVQIGVEIAGVLHDAGADINAKDNRGYTFWDYPMLSNVMRMLDDLSPADGGERTRKSGVRREKLRMYEYGF</sequence>
<dbReference type="PANTHER" id="PTHR24198">
    <property type="entry name" value="ANKYRIN REPEAT AND PROTEIN KINASE DOMAIN-CONTAINING PROTEIN"/>
    <property type="match status" value="1"/>
</dbReference>
<dbReference type="InterPro" id="IPR036770">
    <property type="entry name" value="Ankyrin_rpt-contain_sf"/>
</dbReference>
<comment type="caution">
    <text evidence="5">The sequence shown here is derived from an EMBL/GenBank/DDBJ whole genome shotgun (WGS) entry which is preliminary data.</text>
</comment>
<dbReference type="AlphaFoldDB" id="A0A317SQ85"/>
<dbReference type="OrthoDB" id="341259at2759"/>
<accession>A0A317SQ85</accession>
<reference evidence="5 6" key="1">
    <citation type="submission" date="2018-03" db="EMBL/GenBank/DDBJ databases">
        <title>Genomes of Pezizomycetes fungi and the evolution of truffles.</title>
        <authorList>
            <person name="Murat C."/>
            <person name="Payen T."/>
            <person name="Noel B."/>
            <person name="Kuo A."/>
            <person name="Martin F.M."/>
        </authorList>
    </citation>
    <scope>NUCLEOTIDE SEQUENCE [LARGE SCALE GENOMIC DNA]</scope>
    <source>
        <strain evidence="5">091103-1</strain>
    </source>
</reference>
<organism evidence="5 6">
    <name type="scientific">Tuber magnatum</name>
    <name type="common">white Piedmont truffle</name>
    <dbReference type="NCBI Taxonomy" id="42249"/>
    <lineage>
        <taxon>Eukaryota</taxon>
        <taxon>Fungi</taxon>
        <taxon>Dikarya</taxon>
        <taxon>Ascomycota</taxon>
        <taxon>Pezizomycotina</taxon>
        <taxon>Pezizomycetes</taxon>
        <taxon>Pezizales</taxon>
        <taxon>Tuberaceae</taxon>
        <taxon>Tuber</taxon>
    </lineage>
</organism>
<feature type="repeat" description="ANK" evidence="3">
    <location>
        <begin position="196"/>
        <end position="228"/>
    </location>
</feature>
<dbReference type="InterPro" id="IPR002110">
    <property type="entry name" value="Ankyrin_rpt"/>
</dbReference>
<dbReference type="Gene3D" id="1.25.40.20">
    <property type="entry name" value="Ankyrin repeat-containing domain"/>
    <property type="match status" value="1"/>
</dbReference>
<keyword evidence="6" id="KW-1185">Reference proteome</keyword>
<name>A0A317SQ85_9PEZI</name>
<evidence type="ECO:0000256" key="2">
    <source>
        <dbReference type="ARBA" id="ARBA00023043"/>
    </source>
</evidence>
<feature type="domain" description="F-box" evidence="4">
    <location>
        <begin position="1"/>
        <end position="45"/>
    </location>
</feature>
<evidence type="ECO:0000259" key="4">
    <source>
        <dbReference type="PROSITE" id="PS50181"/>
    </source>
</evidence>
<dbReference type="PROSITE" id="PS50181">
    <property type="entry name" value="FBOX"/>
    <property type="match status" value="1"/>
</dbReference>
<dbReference type="InterPro" id="IPR036047">
    <property type="entry name" value="F-box-like_dom_sf"/>
</dbReference>
<dbReference type="CDD" id="cd09917">
    <property type="entry name" value="F-box_SF"/>
    <property type="match status" value="1"/>
</dbReference>
<dbReference type="SMART" id="SM00248">
    <property type="entry name" value="ANK"/>
    <property type="match status" value="4"/>
</dbReference>
<dbReference type="Proteomes" id="UP000246991">
    <property type="component" value="Unassembled WGS sequence"/>
</dbReference>
<evidence type="ECO:0000256" key="1">
    <source>
        <dbReference type="ARBA" id="ARBA00022737"/>
    </source>
</evidence>
<keyword evidence="1" id="KW-0677">Repeat</keyword>
<gene>
    <name evidence="5" type="ORF">C7212DRAFT_322566</name>
</gene>
<proteinExistence type="predicted"/>
<dbReference type="PANTHER" id="PTHR24198:SF165">
    <property type="entry name" value="ANKYRIN REPEAT-CONTAINING PROTEIN-RELATED"/>
    <property type="match status" value="1"/>
</dbReference>
<dbReference type="SUPFAM" id="SSF81383">
    <property type="entry name" value="F-box domain"/>
    <property type="match status" value="1"/>
</dbReference>
<dbReference type="Pfam" id="PF12796">
    <property type="entry name" value="Ank_2"/>
    <property type="match status" value="1"/>
</dbReference>
<evidence type="ECO:0000313" key="5">
    <source>
        <dbReference type="EMBL" id="PWW75546.1"/>
    </source>
</evidence>
<dbReference type="PROSITE" id="PS50297">
    <property type="entry name" value="ANK_REP_REGION"/>
    <property type="match status" value="2"/>
</dbReference>